<evidence type="ECO:0000256" key="19">
    <source>
        <dbReference type="SAM" id="SignalP"/>
    </source>
</evidence>
<evidence type="ECO:0000259" key="20">
    <source>
        <dbReference type="SMART" id="SM01217"/>
    </source>
</evidence>
<dbReference type="Proteomes" id="UP000184356">
    <property type="component" value="Unassembled WGS sequence"/>
</dbReference>
<name>A0A1L9SYI7_9EURO</name>
<organism evidence="21 22">
    <name type="scientific">Aspergillus sydowii CBS 593.65</name>
    <dbReference type="NCBI Taxonomy" id="1036612"/>
    <lineage>
        <taxon>Eukaryota</taxon>
        <taxon>Fungi</taxon>
        <taxon>Dikarya</taxon>
        <taxon>Ascomycota</taxon>
        <taxon>Pezizomycotina</taxon>
        <taxon>Eurotiomycetes</taxon>
        <taxon>Eurotiomycetidae</taxon>
        <taxon>Eurotiales</taxon>
        <taxon>Aspergillaceae</taxon>
        <taxon>Aspergillus</taxon>
        <taxon>Aspergillus subgen. Nidulantes</taxon>
    </lineage>
</organism>
<dbReference type="Gene3D" id="2.60.40.10">
    <property type="entry name" value="Immunoglobulins"/>
    <property type="match status" value="1"/>
</dbReference>
<evidence type="ECO:0000256" key="6">
    <source>
        <dbReference type="ARBA" id="ARBA00022525"/>
    </source>
</evidence>
<dbReference type="InterPro" id="IPR001764">
    <property type="entry name" value="Glyco_hydro_3_N"/>
</dbReference>
<evidence type="ECO:0000256" key="18">
    <source>
        <dbReference type="ARBA" id="ARBA00041805"/>
    </source>
</evidence>
<dbReference type="Pfam" id="PF01915">
    <property type="entry name" value="Glyco_hydro_3_C"/>
    <property type="match status" value="1"/>
</dbReference>
<keyword evidence="9" id="KW-0136">Cellulose degradation</keyword>
<keyword evidence="11" id="KW-0119">Carbohydrate metabolism</keyword>
<evidence type="ECO:0000256" key="8">
    <source>
        <dbReference type="ARBA" id="ARBA00022801"/>
    </source>
</evidence>
<gene>
    <name evidence="21" type="ORF">ASPSYDRAFT_1170419</name>
</gene>
<dbReference type="Gene3D" id="3.40.50.1700">
    <property type="entry name" value="Glycoside hydrolase family 3 C-terminal domain"/>
    <property type="match status" value="1"/>
</dbReference>
<feature type="chain" id="PRO_5009887584" description="Probable beta-glucosidase M" evidence="19">
    <location>
        <begin position="22"/>
        <end position="783"/>
    </location>
</feature>
<evidence type="ECO:0000256" key="16">
    <source>
        <dbReference type="ARBA" id="ARBA00041282"/>
    </source>
</evidence>
<evidence type="ECO:0000256" key="3">
    <source>
        <dbReference type="ARBA" id="ARBA00004987"/>
    </source>
</evidence>
<dbReference type="FunFam" id="3.20.20.300:FF:000002">
    <property type="entry name" value="Probable beta-glucosidase"/>
    <property type="match status" value="1"/>
</dbReference>
<comment type="similarity">
    <text evidence="4">Belongs to the glycosyl hydrolase 3 family.</text>
</comment>
<dbReference type="FunFam" id="2.60.40.10:FF:000757">
    <property type="entry name" value="Beta-glucosidase G"/>
    <property type="match status" value="1"/>
</dbReference>
<keyword evidence="6" id="KW-0964">Secreted</keyword>
<dbReference type="InterPro" id="IPR036962">
    <property type="entry name" value="Glyco_hydro_3_N_sf"/>
</dbReference>
<sequence length="783" mass="85360">MVAFISSWIGRLLYSLPLASSYSLQTGGNITSDSYFYGQSPPVYPSPQGTGDGPWAGAYTKARSLVGKLTADEKVSLTAGTKAETGCMGNIPAIPRVGFPGFCLSDASNGLRDTDYVNGWSSGIHVGASWNKELARDRGRWMAEEYRAKGVHVLLGPVVGAMGRVVEGGRNWEGVSPDPYLSGVLGAESVQGIQSTGVAACIKHFVGNEQELHRNPIVDKEGNYVESLSSNIDDKTLHELYMWPFQDAVRAGTVSVMCSYNRLNNSYACQNSKLLNGYLKEEMGFQGYVMSDWFAQHGGIAAANAGLDMALPISHFWGSNLTDAIANGTMNATRLDDMATRILASWYMLGQDTSFPAPGIGMPYNVNAPHNRIDATFPGAKETLLKSAAEGQVLVKNSRDSLPLKSPRMVSVFGYDAKSPDKLVFNTGLVDLNHSISADLGVLPLIQQNHTLWVGGGSGDNSPAYVDAPINALQRRAQQDGSSLLWDLESQGPAVNPTSDACLVFINAFASEAYDRQSVTDEYSDTLVTNVADKCSNTIVIVHNAGIRLVNDWIDHENVTGLVFAHLPGQDTGRAIVDLLYGDINPSGRLPYTVARAAEDYGHLLHVSKRQGKFWRFPQSKFVEGVNIDYRAFDAHGIEPLYEFGFGLSYTTFQYTDLLISQHDDSPFPFPPAARIEQGGNPHLWDEVAVVSATVTNTGRIDGSEVAQLYIGLPGGPVRQLRGFEKVYIPASEQVQVAFPLTRRDLSVWDVARQEWWLQRGDYKIYVGRSSRDISLQGSIQII</sequence>
<comment type="function">
    <text evidence="14">Beta-glucosidases are one of a number of cellulolytic enzymes involved in the degradation of cellulosic biomass. Catalyzes the last step releasing glucose from the inhibitory cellobiose.</text>
</comment>
<dbReference type="GeneID" id="63756314"/>
<dbReference type="InterPro" id="IPR036881">
    <property type="entry name" value="Glyco_hydro_3_C_sf"/>
</dbReference>
<dbReference type="Pfam" id="PF00933">
    <property type="entry name" value="Glyco_hydro_3"/>
    <property type="match status" value="1"/>
</dbReference>
<evidence type="ECO:0000256" key="17">
    <source>
        <dbReference type="ARBA" id="ARBA00041589"/>
    </source>
</evidence>
<keyword evidence="7 19" id="KW-0732">Signal</keyword>
<dbReference type="InterPro" id="IPR002772">
    <property type="entry name" value="Glyco_hydro_3_C"/>
</dbReference>
<feature type="domain" description="Fibronectin type III-like" evidence="20">
    <location>
        <begin position="705"/>
        <end position="771"/>
    </location>
</feature>
<comment type="subcellular location">
    <subcellularLocation>
        <location evidence="2">Secreted</location>
    </subcellularLocation>
</comment>
<dbReference type="VEuPathDB" id="FungiDB:ASPSYDRAFT_1170419"/>
<feature type="signal peptide" evidence="19">
    <location>
        <begin position="1"/>
        <end position="21"/>
    </location>
</feature>
<dbReference type="InterPro" id="IPR050288">
    <property type="entry name" value="Cellulose_deg_GH3"/>
</dbReference>
<proteinExistence type="inferred from homology"/>
<dbReference type="SMART" id="SM01217">
    <property type="entry name" value="Fn3_like"/>
    <property type="match status" value="1"/>
</dbReference>
<keyword evidence="10" id="KW-0325">Glycoprotein</keyword>
<dbReference type="InterPro" id="IPR013783">
    <property type="entry name" value="Ig-like_fold"/>
</dbReference>
<evidence type="ECO:0000256" key="11">
    <source>
        <dbReference type="ARBA" id="ARBA00023277"/>
    </source>
</evidence>
<evidence type="ECO:0000313" key="21">
    <source>
        <dbReference type="EMBL" id="OJJ52197.1"/>
    </source>
</evidence>
<dbReference type="PANTHER" id="PTHR42715">
    <property type="entry name" value="BETA-GLUCOSIDASE"/>
    <property type="match status" value="1"/>
</dbReference>
<comment type="catalytic activity">
    <reaction evidence="1">
        <text>Hydrolysis of terminal, non-reducing beta-D-glucosyl residues with release of beta-D-glucose.</text>
        <dbReference type="EC" id="3.2.1.21"/>
    </reaction>
</comment>
<reference evidence="22" key="1">
    <citation type="journal article" date="2017" name="Genome Biol.">
        <title>Comparative genomics reveals high biological diversity and specific adaptations in the industrially and medically important fungal genus Aspergillus.</title>
        <authorList>
            <person name="de Vries R.P."/>
            <person name="Riley R."/>
            <person name="Wiebenga A."/>
            <person name="Aguilar-Osorio G."/>
            <person name="Amillis S."/>
            <person name="Uchima C.A."/>
            <person name="Anderluh G."/>
            <person name="Asadollahi M."/>
            <person name="Askin M."/>
            <person name="Barry K."/>
            <person name="Battaglia E."/>
            <person name="Bayram O."/>
            <person name="Benocci T."/>
            <person name="Braus-Stromeyer S.A."/>
            <person name="Caldana C."/>
            <person name="Canovas D."/>
            <person name="Cerqueira G.C."/>
            <person name="Chen F."/>
            <person name="Chen W."/>
            <person name="Choi C."/>
            <person name="Clum A."/>
            <person name="Dos Santos R.A."/>
            <person name="Damasio A.R."/>
            <person name="Diallinas G."/>
            <person name="Emri T."/>
            <person name="Fekete E."/>
            <person name="Flipphi M."/>
            <person name="Freyberg S."/>
            <person name="Gallo A."/>
            <person name="Gournas C."/>
            <person name="Habgood R."/>
            <person name="Hainaut M."/>
            <person name="Harispe M.L."/>
            <person name="Henrissat B."/>
            <person name="Hilden K.S."/>
            <person name="Hope R."/>
            <person name="Hossain A."/>
            <person name="Karabika E."/>
            <person name="Karaffa L."/>
            <person name="Karanyi Z."/>
            <person name="Krasevec N."/>
            <person name="Kuo A."/>
            <person name="Kusch H."/>
            <person name="LaButti K."/>
            <person name="Lagendijk E.L."/>
            <person name="Lapidus A."/>
            <person name="Levasseur A."/>
            <person name="Lindquist E."/>
            <person name="Lipzen A."/>
            <person name="Logrieco A.F."/>
            <person name="MacCabe A."/>
            <person name="Maekelae M.R."/>
            <person name="Malavazi I."/>
            <person name="Melin P."/>
            <person name="Meyer V."/>
            <person name="Mielnichuk N."/>
            <person name="Miskei M."/>
            <person name="Molnar A.P."/>
            <person name="Mule G."/>
            <person name="Ngan C.Y."/>
            <person name="Orejas M."/>
            <person name="Orosz E."/>
            <person name="Ouedraogo J.P."/>
            <person name="Overkamp K.M."/>
            <person name="Park H.-S."/>
            <person name="Perrone G."/>
            <person name="Piumi F."/>
            <person name="Punt P.J."/>
            <person name="Ram A.F."/>
            <person name="Ramon A."/>
            <person name="Rauscher S."/>
            <person name="Record E."/>
            <person name="Riano-Pachon D.M."/>
            <person name="Robert V."/>
            <person name="Roehrig J."/>
            <person name="Ruller R."/>
            <person name="Salamov A."/>
            <person name="Salih N.S."/>
            <person name="Samson R.A."/>
            <person name="Sandor E."/>
            <person name="Sanguinetti M."/>
            <person name="Schuetze T."/>
            <person name="Sepcic K."/>
            <person name="Shelest E."/>
            <person name="Sherlock G."/>
            <person name="Sophianopoulou V."/>
            <person name="Squina F.M."/>
            <person name="Sun H."/>
            <person name="Susca A."/>
            <person name="Todd R.B."/>
            <person name="Tsang A."/>
            <person name="Unkles S.E."/>
            <person name="van de Wiele N."/>
            <person name="van Rossen-Uffink D."/>
            <person name="Oliveira J.V."/>
            <person name="Vesth T.C."/>
            <person name="Visser J."/>
            <person name="Yu J.-H."/>
            <person name="Zhou M."/>
            <person name="Andersen M.R."/>
            <person name="Archer D.B."/>
            <person name="Baker S.E."/>
            <person name="Benoit I."/>
            <person name="Brakhage A.A."/>
            <person name="Braus G.H."/>
            <person name="Fischer R."/>
            <person name="Frisvad J.C."/>
            <person name="Goldman G.H."/>
            <person name="Houbraken J."/>
            <person name="Oakley B."/>
            <person name="Pocsi I."/>
            <person name="Scazzocchio C."/>
            <person name="Seiboth B."/>
            <person name="vanKuyk P.A."/>
            <person name="Wortman J."/>
            <person name="Dyer P.S."/>
            <person name="Grigoriev I.V."/>
        </authorList>
    </citation>
    <scope>NUCLEOTIDE SEQUENCE [LARGE SCALE GENOMIC DNA]</scope>
    <source>
        <strain evidence="22">CBS 593.65</strain>
    </source>
</reference>
<evidence type="ECO:0000256" key="13">
    <source>
        <dbReference type="ARBA" id="ARBA00023326"/>
    </source>
</evidence>
<dbReference type="GO" id="GO:0005576">
    <property type="term" value="C:extracellular region"/>
    <property type="evidence" value="ECO:0007669"/>
    <property type="project" value="UniProtKB-SubCell"/>
</dbReference>
<dbReference type="STRING" id="1036612.A0A1L9SYI7"/>
<evidence type="ECO:0000256" key="12">
    <source>
        <dbReference type="ARBA" id="ARBA00023295"/>
    </source>
</evidence>
<evidence type="ECO:0000256" key="5">
    <source>
        <dbReference type="ARBA" id="ARBA00012744"/>
    </source>
</evidence>
<dbReference type="RefSeq" id="XP_040696003.1">
    <property type="nucleotide sequence ID" value="XM_040840241.1"/>
</dbReference>
<dbReference type="SUPFAM" id="SSF52279">
    <property type="entry name" value="Beta-D-glucan exohydrolase, C-terminal domain"/>
    <property type="match status" value="1"/>
</dbReference>
<keyword evidence="8" id="KW-0378">Hydrolase</keyword>
<keyword evidence="13" id="KW-0624">Polysaccharide degradation</keyword>
<dbReference type="InterPro" id="IPR026891">
    <property type="entry name" value="Fn3-like"/>
</dbReference>
<dbReference type="GO" id="GO:0008422">
    <property type="term" value="F:beta-glucosidase activity"/>
    <property type="evidence" value="ECO:0007669"/>
    <property type="project" value="UniProtKB-EC"/>
</dbReference>
<dbReference type="Gene3D" id="3.20.20.300">
    <property type="entry name" value="Glycoside hydrolase, family 3, N-terminal domain"/>
    <property type="match status" value="1"/>
</dbReference>
<keyword evidence="12" id="KW-0326">Glycosidase</keyword>
<accession>A0A1L9SYI7</accession>
<evidence type="ECO:0000256" key="15">
    <source>
        <dbReference type="ARBA" id="ARBA00039571"/>
    </source>
</evidence>
<evidence type="ECO:0000256" key="14">
    <source>
        <dbReference type="ARBA" id="ARBA00024983"/>
    </source>
</evidence>
<dbReference type="PANTHER" id="PTHR42715:SF5">
    <property type="entry name" value="BETA-GLUCOSIDASE M-RELATED"/>
    <property type="match status" value="1"/>
</dbReference>
<dbReference type="PRINTS" id="PR00133">
    <property type="entry name" value="GLHYDRLASE3"/>
</dbReference>
<evidence type="ECO:0000256" key="9">
    <source>
        <dbReference type="ARBA" id="ARBA00023001"/>
    </source>
</evidence>
<dbReference type="Pfam" id="PF14310">
    <property type="entry name" value="Fn3-like"/>
    <property type="match status" value="1"/>
</dbReference>
<dbReference type="AlphaFoldDB" id="A0A1L9SYI7"/>
<evidence type="ECO:0000256" key="7">
    <source>
        <dbReference type="ARBA" id="ARBA00022729"/>
    </source>
</evidence>
<dbReference type="GO" id="GO:0030245">
    <property type="term" value="P:cellulose catabolic process"/>
    <property type="evidence" value="ECO:0007669"/>
    <property type="project" value="UniProtKB-KW"/>
</dbReference>
<protein>
    <recommendedName>
        <fullName evidence="15">Probable beta-glucosidase M</fullName>
        <ecNumber evidence="5">3.2.1.21</ecNumber>
    </recommendedName>
    <alternativeName>
        <fullName evidence="16">Beta-D-glucoside glucohydrolase M</fullName>
    </alternativeName>
    <alternativeName>
        <fullName evidence="17">Cellobiase M</fullName>
    </alternativeName>
    <alternativeName>
        <fullName evidence="18">Gentiobiase M</fullName>
    </alternativeName>
</protein>
<dbReference type="InterPro" id="IPR017853">
    <property type="entry name" value="GH"/>
</dbReference>
<evidence type="ECO:0000256" key="2">
    <source>
        <dbReference type="ARBA" id="ARBA00004613"/>
    </source>
</evidence>
<dbReference type="EMBL" id="KV878604">
    <property type="protein sequence ID" value="OJJ52197.1"/>
    <property type="molecule type" value="Genomic_DNA"/>
</dbReference>
<dbReference type="EC" id="3.2.1.21" evidence="5"/>
<comment type="pathway">
    <text evidence="3">Glycan metabolism; cellulose degradation.</text>
</comment>
<evidence type="ECO:0000256" key="1">
    <source>
        <dbReference type="ARBA" id="ARBA00000448"/>
    </source>
</evidence>
<evidence type="ECO:0000313" key="22">
    <source>
        <dbReference type="Proteomes" id="UP000184356"/>
    </source>
</evidence>
<evidence type="ECO:0000256" key="4">
    <source>
        <dbReference type="ARBA" id="ARBA00005336"/>
    </source>
</evidence>
<evidence type="ECO:0000256" key="10">
    <source>
        <dbReference type="ARBA" id="ARBA00023180"/>
    </source>
</evidence>
<dbReference type="OrthoDB" id="416222at2759"/>
<dbReference type="SUPFAM" id="SSF51445">
    <property type="entry name" value="(Trans)glycosidases"/>
    <property type="match status" value="1"/>
</dbReference>
<keyword evidence="22" id="KW-1185">Reference proteome</keyword>